<dbReference type="Proteomes" id="UP000034108">
    <property type="component" value="Unassembled WGS sequence"/>
</dbReference>
<dbReference type="AlphaFoldDB" id="A0A0G0VEL5"/>
<proteinExistence type="predicted"/>
<evidence type="ECO:0000256" key="1">
    <source>
        <dbReference type="SAM" id="Phobius"/>
    </source>
</evidence>
<accession>A0A0G0VEL5</accession>
<dbReference type="STRING" id="1619048.UU49_C0008G0018"/>
<reference evidence="2 3" key="1">
    <citation type="journal article" date="2015" name="Nature">
        <title>rRNA introns, odd ribosomes, and small enigmatic genomes across a large radiation of phyla.</title>
        <authorList>
            <person name="Brown C.T."/>
            <person name="Hug L.A."/>
            <person name="Thomas B.C."/>
            <person name="Sharon I."/>
            <person name="Castelle C.J."/>
            <person name="Singh A."/>
            <person name="Wilkins M.J."/>
            <person name="Williams K.H."/>
            <person name="Banfield J.F."/>
        </authorList>
    </citation>
    <scope>NUCLEOTIDE SEQUENCE [LARGE SCALE GENOMIC DNA]</scope>
</reference>
<feature type="transmembrane region" description="Helical" evidence="1">
    <location>
        <begin position="64"/>
        <end position="88"/>
    </location>
</feature>
<feature type="transmembrane region" description="Helical" evidence="1">
    <location>
        <begin position="250"/>
        <end position="268"/>
    </location>
</feature>
<name>A0A0G0VEL5_9BACT</name>
<feature type="transmembrane region" description="Helical" evidence="1">
    <location>
        <begin position="288"/>
        <end position="306"/>
    </location>
</feature>
<keyword evidence="1" id="KW-0812">Transmembrane</keyword>
<sequence>MNKIQAIKKAIFKVLEKRTLFLPSTRILRDKWWGRPTTVILTAVSVMAFLGLAAPTFANIGTGYVYPAFAYLLEAISALIGQILLWAIDLLIQISSYNSFLDANVVSVGWVLVRDVANMFFILIMLVIAFGTMLKIEAYSWKKLLPRLILTALLVNFSKTFIGLLIDFSQVIMLTFVNGYAAAAGGNFMKLFQIEELFKSYALSPQDIDVSFGGNVEFKVLMGFALGTVMLGISLIVILIFVAILLFRIITLWILIVLSPLAFLLGTFPKGQEYYGQWWKQLQGQIIVGPMVAFFLWLSLAALGGGDNNAQIAYESAKGQDLKTLPAIDTSTEAGKWDNMASFAISIAMLLMSLQMIQQLGVAGAGLASGALSTIKSRATGLAKKLAVPVALGVATGGVGTGLMAWGGLKVGQFAGGKVKEGVKEWYDIKKQEIKTGILGRAKEGKFTMGLGAYSMYKMKMRQRKELAESKEKRVVEPLVGKMKDEARARAAGLTDAQIKSGARVSNEEAMVLAGQDKEHEARISQGITTAAQYEERSNALQAAYGDAVTRKDTSAQSNIRQALLDLIGSSVEGHSIDDAMGGKSEYKTVEGKVQMLKDFGMFDDSKIGARLERVFQSMNKSTSVDYRGFEDLTQNKEKTLPELREMIKGKQSFAFNNLTVAERLQQHSDNVTHGEFKDQFKADLMNADARTLGSARRRVIGAAALGINNIALNDNGMAWDNQRQNEGGKVFRLPPEQFQKMIAAMKDINKKDAVDKILRQLGIEDKAETKIVQSTWDKDTKKWVDDKSTETTFGEKAYAGKYRPSEQKTPMEQVKAMIKEQPSKAEKGVFRLKDTDSESNPLPDLDAITNTASRDAAQNIREAAITFGATIDKAGVALRQRLNALQADNPAAVAPLISQLNELVAINRKGLVLDVATQNQKAGELAQLDTQAKEIESAST</sequence>
<keyword evidence="1" id="KW-1133">Transmembrane helix</keyword>
<feature type="transmembrane region" description="Helical" evidence="1">
    <location>
        <begin position="119"/>
        <end position="136"/>
    </location>
</feature>
<protein>
    <submittedName>
        <fullName evidence="2">Uncharacterized protein</fullName>
    </submittedName>
</protein>
<gene>
    <name evidence="2" type="ORF">UU49_C0008G0018</name>
</gene>
<feature type="transmembrane region" description="Helical" evidence="1">
    <location>
        <begin position="220"/>
        <end position="244"/>
    </location>
</feature>
<organism evidence="2 3">
    <name type="scientific">Candidatus Magasanikbacteria bacterium GW2011_GWC2_41_17</name>
    <dbReference type="NCBI Taxonomy" id="1619048"/>
    <lineage>
        <taxon>Bacteria</taxon>
        <taxon>Candidatus Magasanikiibacteriota</taxon>
    </lineage>
</organism>
<dbReference type="EMBL" id="LCAV01000008">
    <property type="protein sequence ID" value="KKR99298.1"/>
    <property type="molecule type" value="Genomic_DNA"/>
</dbReference>
<evidence type="ECO:0000313" key="3">
    <source>
        <dbReference type="Proteomes" id="UP000034108"/>
    </source>
</evidence>
<comment type="caution">
    <text evidence="2">The sequence shown here is derived from an EMBL/GenBank/DDBJ whole genome shotgun (WGS) entry which is preliminary data.</text>
</comment>
<evidence type="ECO:0000313" key="2">
    <source>
        <dbReference type="EMBL" id="KKR99298.1"/>
    </source>
</evidence>
<feature type="transmembrane region" description="Helical" evidence="1">
    <location>
        <begin position="386"/>
        <end position="409"/>
    </location>
</feature>
<feature type="transmembrane region" description="Helical" evidence="1">
    <location>
        <begin position="148"/>
        <end position="166"/>
    </location>
</feature>
<keyword evidence="1" id="KW-0472">Membrane</keyword>
<feature type="transmembrane region" description="Helical" evidence="1">
    <location>
        <begin position="39"/>
        <end position="58"/>
    </location>
</feature>